<evidence type="ECO:0000313" key="2">
    <source>
        <dbReference type="EMBL" id="VAW69875.1"/>
    </source>
</evidence>
<dbReference type="InterPro" id="IPR051043">
    <property type="entry name" value="Sulfatase_Mod_Factor_Kinase"/>
</dbReference>
<dbReference type="PANTHER" id="PTHR23150">
    <property type="entry name" value="SULFATASE MODIFYING FACTOR 1, 2"/>
    <property type="match status" value="1"/>
</dbReference>
<dbReference type="InterPro" id="IPR005532">
    <property type="entry name" value="SUMF_dom"/>
</dbReference>
<feature type="domain" description="Sulfatase-modifying factor enzyme-like" evidence="1">
    <location>
        <begin position="158"/>
        <end position="297"/>
    </location>
</feature>
<dbReference type="InterPro" id="IPR016187">
    <property type="entry name" value="CTDL_fold"/>
</dbReference>
<proteinExistence type="predicted"/>
<gene>
    <name evidence="2" type="ORF">MNBD_GAMMA10-1099</name>
</gene>
<dbReference type="SUPFAM" id="SSF56436">
    <property type="entry name" value="C-type lectin-like"/>
    <property type="match status" value="1"/>
</dbReference>
<sequence length="372" mass="43511">MQNKTRALFENMSDIHYRLQFHHALSPAGWYLGRSMFIENYWLHEVIANNRLYTQDTHLFIAQNCPRAQRGPRLPPLKTQLEVMPQQQDNNALLLLEKTPPLSKHVLFKDEYIENYIIQQYAQDYESINRVLIQIALKTDKGRYTPEKHLQAQQYERNTLHIEQGNYTVGGALPNAYDLELPAHSVFLKPYQIAKSPVNNAEYLCFMQEGGYTTPRWWSPYGWQWRDKNNIICPEHWRKNAENQWYAVSAQGALDLLAEDFVYGLSHYEACAFAQWAGARLPHEHEWESAARTGQLVNTTKVWEWCENTLFPYDNFQTFPDNPPSPGAPDYTRIVLKGASIYTRPEIRRASFRNAHEAHQRHIFAGLRPVFD</sequence>
<dbReference type="AlphaFoldDB" id="A0A3B0XN16"/>
<dbReference type="EMBL" id="UOFJ01000473">
    <property type="protein sequence ID" value="VAW69875.1"/>
    <property type="molecule type" value="Genomic_DNA"/>
</dbReference>
<dbReference type="PANTHER" id="PTHR23150:SF36">
    <property type="entry name" value="HERCYNINE OXYGENASE"/>
    <property type="match status" value="1"/>
</dbReference>
<protein>
    <recommendedName>
        <fullName evidence="1">Sulfatase-modifying factor enzyme-like domain-containing protein</fullName>
    </recommendedName>
</protein>
<dbReference type="InterPro" id="IPR042095">
    <property type="entry name" value="SUMF_sf"/>
</dbReference>
<evidence type="ECO:0000259" key="1">
    <source>
        <dbReference type="Pfam" id="PF03781"/>
    </source>
</evidence>
<organism evidence="2">
    <name type="scientific">hydrothermal vent metagenome</name>
    <dbReference type="NCBI Taxonomy" id="652676"/>
    <lineage>
        <taxon>unclassified sequences</taxon>
        <taxon>metagenomes</taxon>
        <taxon>ecological metagenomes</taxon>
    </lineage>
</organism>
<accession>A0A3B0XN16</accession>
<dbReference type="Gene3D" id="3.90.1580.10">
    <property type="entry name" value="paralog of FGE (formylglycine-generating enzyme)"/>
    <property type="match status" value="2"/>
</dbReference>
<reference evidence="2" key="1">
    <citation type="submission" date="2018-06" db="EMBL/GenBank/DDBJ databases">
        <authorList>
            <person name="Zhirakovskaya E."/>
        </authorList>
    </citation>
    <scope>NUCLEOTIDE SEQUENCE</scope>
</reference>
<dbReference type="Pfam" id="PF03781">
    <property type="entry name" value="FGE-sulfatase"/>
    <property type="match status" value="1"/>
</dbReference>
<name>A0A3B0XN16_9ZZZZ</name>